<dbReference type="EMBL" id="JAPRFR010000001">
    <property type="protein sequence ID" value="MCZ0725912.1"/>
    <property type="molecule type" value="Genomic_DNA"/>
</dbReference>
<dbReference type="RefSeq" id="WP_268752218.1">
    <property type="nucleotide sequence ID" value="NZ_JAPRFQ010000001.1"/>
</dbReference>
<dbReference type="Pfam" id="PF23552">
    <property type="entry name" value="ParB_C"/>
    <property type="match status" value="1"/>
</dbReference>
<dbReference type="InterPro" id="IPR057240">
    <property type="entry name" value="ParB_dimer_C"/>
</dbReference>
<dbReference type="InterPro" id="IPR003115">
    <property type="entry name" value="ParB_N"/>
</dbReference>
<dbReference type="PANTHER" id="PTHR33375:SF1">
    <property type="entry name" value="CHROMOSOME-PARTITIONING PROTEIN PARB-RELATED"/>
    <property type="match status" value="1"/>
</dbReference>
<dbReference type="SMART" id="SM00470">
    <property type="entry name" value="ParB"/>
    <property type="match status" value="1"/>
</dbReference>
<protein>
    <submittedName>
        <fullName evidence="6">ParB/RepB/Spo0J family partition protein</fullName>
    </submittedName>
</protein>
<dbReference type="FunFam" id="1.10.10.2830:FF:000001">
    <property type="entry name" value="Chromosome partitioning protein ParB"/>
    <property type="match status" value="1"/>
</dbReference>
<dbReference type="Gene3D" id="3.90.1530.30">
    <property type="match status" value="1"/>
</dbReference>
<dbReference type="GO" id="GO:0045881">
    <property type="term" value="P:positive regulation of sporulation resulting in formation of a cellular spore"/>
    <property type="evidence" value="ECO:0007669"/>
    <property type="project" value="TreeGrafter"/>
</dbReference>
<comment type="similarity">
    <text evidence="2">Belongs to the ParB family.</text>
</comment>
<dbReference type="GO" id="GO:0005694">
    <property type="term" value="C:chromosome"/>
    <property type="evidence" value="ECO:0007669"/>
    <property type="project" value="TreeGrafter"/>
</dbReference>
<dbReference type="InterPro" id="IPR004437">
    <property type="entry name" value="ParB/RepB/Spo0J"/>
</dbReference>
<keyword evidence="7" id="KW-1185">Reference proteome</keyword>
<evidence type="ECO:0000256" key="1">
    <source>
        <dbReference type="ARBA" id="ARBA00004453"/>
    </source>
</evidence>
<keyword evidence="3" id="KW-0159">Chromosome partition</keyword>
<evidence type="ECO:0000256" key="4">
    <source>
        <dbReference type="ARBA" id="ARBA00023125"/>
    </source>
</evidence>
<dbReference type="InterPro" id="IPR036086">
    <property type="entry name" value="ParB/Sulfiredoxin_sf"/>
</dbReference>
<dbReference type="PANTHER" id="PTHR33375">
    <property type="entry name" value="CHROMOSOME-PARTITIONING PROTEIN PARB-RELATED"/>
    <property type="match status" value="1"/>
</dbReference>
<dbReference type="GO" id="GO:0003677">
    <property type="term" value="F:DNA binding"/>
    <property type="evidence" value="ECO:0007669"/>
    <property type="project" value="UniProtKB-KW"/>
</dbReference>
<organism evidence="6 7">
    <name type="scientific">Aerococcus kribbianus</name>
    <dbReference type="NCBI Taxonomy" id="2999064"/>
    <lineage>
        <taxon>Bacteria</taxon>
        <taxon>Bacillati</taxon>
        <taxon>Bacillota</taxon>
        <taxon>Bacilli</taxon>
        <taxon>Lactobacillales</taxon>
        <taxon>Aerococcaceae</taxon>
        <taxon>Aerococcus</taxon>
    </lineage>
</organism>
<dbReference type="Pfam" id="PF17762">
    <property type="entry name" value="HTH_ParB"/>
    <property type="match status" value="1"/>
</dbReference>
<keyword evidence="4" id="KW-0238">DNA-binding</keyword>
<dbReference type="CDD" id="cd16393">
    <property type="entry name" value="SPO0J_N"/>
    <property type="match status" value="1"/>
</dbReference>
<dbReference type="NCBIfam" id="TIGR00180">
    <property type="entry name" value="parB_part"/>
    <property type="match status" value="1"/>
</dbReference>
<dbReference type="AlphaFoldDB" id="A0A9X3FNN0"/>
<reference evidence="6" key="1">
    <citation type="submission" date="2022-12" db="EMBL/GenBank/DDBJ databases">
        <title>Description and comparative metabolic analysis of Aerococcus sp. nov., isolated from the feces of a pig.</title>
        <authorList>
            <person name="Chang Y.-H."/>
        </authorList>
    </citation>
    <scope>NUCLEOTIDE SEQUENCE</scope>
    <source>
        <strain evidence="6">YH-aer222</strain>
    </source>
</reference>
<evidence type="ECO:0000256" key="3">
    <source>
        <dbReference type="ARBA" id="ARBA00022829"/>
    </source>
</evidence>
<name>A0A9X3FNN0_9LACT</name>
<sequence length="304" mass="34476">MANHKKGLGRGIDALFAPSEDVFDETKEVVADNEASLDDQRVQEVNLSEIRPNPYQPRTHFSEEAMEELTASIKEQGVFQPIILRQSAIKGYEIIAGERRFRAAKRADLETIPAIVRDMSDEAMVEVAIIENLQREDLTPLEEATAYKNMMDQLDLTQAEVSQRLGKSRTHVANFVRLLGLNQDVKDMVQSGDLSMGQARTLLGLKNKKDQSRLAKKVINEGMTVRQLEKMVQALNEPAEKVKTPPKKLEKPAYIRESEDKLMDRFGTSVQIKDQGKRGKIEIEYLSQDDLTRILDILQIRLDD</sequence>
<evidence type="ECO:0000313" key="6">
    <source>
        <dbReference type="EMBL" id="MCZ0725912.1"/>
    </source>
</evidence>
<dbReference type="SUPFAM" id="SSF109709">
    <property type="entry name" value="KorB DNA-binding domain-like"/>
    <property type="match status" value="1"/>
</dbReference>
<evidence type="ECO:0000256" key="2">
    <source>
        <dbReference type="ARBA" id="ARBA00006295"/>
    </source>
</evidence>
<comment type="caution">
    <text evidence="6">The sequence shown here is derived from an EMBL/GenBank/DDBJ whole genome shotgun (WGS) entry which is preliminary data.</text>
</comment>
<evidence type="ECO:0000259" key="5">
    <source>
        <dbReference type="SMART" id="SM00470"/>
    </source>
</evidence>
<comment type="subcellular location">
    <subcellularLocation>
        <location evidence="1">Cytoplasm</location>
        <location evidence="1">Nucleoid</location>
    </subcellularLocation>
</comment>
<dbReference type="GO" id="GO:0009295">
    <property type="term" value="C:nucleoid"/>
    <property type="evidence" value="ECO:0007669"/>
    <property type="project" value="UniProtKB-SubCell"/>
</dbReference>
<dbReference type="Proteomes" id="UP001146670">
    <property type="component" value="Unassembled WGS sequence"/>
</dbReference>
<evidence type="ECO:0000313" key="7">
    <source>
        <dbReference type="Proteomes" id="UP001146670"/>
    </source>
</evidence>
<dbReference type="SUPFAM" id="SSF110849">
    <property type="entry name" value="ParB/Sulfiredoxin"/>
    <property type="match status" value="1"/>
</dbReference>
<dbReference type="InterPro" id="IPR041468">
    <property type="entry name" value="HTH_ParB/Spo0J"/>
</dbReference>
<gene>
    <name evidence="6" type="ORF">OW157_04920</name>
</gene>
<dbReference type="FunFam" id="3.90.1530.30:FF:000001">
    <property type="entry name" value="Chromosome partitioning protein ParB"/>
    <property type="match status" value="1"/>
</dbReference>
<accession>A0A9X3FNN0</accession>
<dbReference type="Gene3D" id="1.10.10.2830">
    <property type="match status" value="1"/>
</dbReference>
<proteinExistence type="inferred from homology"/>
<dbReference type="GO" id="GO:0007059">
    <property type="term" value="P:chromosome segregation"/>
    <property type="evidence" value="ECO:0007669"/>
    <property type="project" value="UniProtKB-KW"/>
</dbReference>
<dbReference type="InterPro" id="IPR050336">
    <property type="entry name" value="Chromosome_partition/occlusion"/>
</dbReference>
<dbReference type="Pfam" id="PF02195">
    <property type="entry name" value="ParB_N"/>
    <property type="match status" value="1"/>
</dbReference>
<feature type="domain" description="ParB-like N-terminal" evidence="5">
    <location>
        <begin position="43"/>
        <end position="133"/>
    </location>
</feature>